<keyword evidence="1" id="KW-0472">Membrane</keyword>
<reference evidence="4" key="1">
    <citation type="submission" date="2017-11" db="EMBL/GenBank/DDBJ databases">
        <authorList>
            <person name="Zhu W."/>
        </authorList>
    </citation>
    <scope>NUCLEOTIDE SEQUENCE [LARGE SCALE GENOMIC DNA]</scope>
    <source>
        <strain evidence="4">CAU 1183</strain>
    </source>
</reference>
<dbReference type="InterPro" id="IPR025698">
    <property type="entry name" value="2TM_dom"/>
</dbReference>
<dbReference type="Proteomes" id="UP000257143">
    <property type="component" value="Unassembled WGS sequence"/>
</dbReference>
<evidence type="ECO:0000256" key="1">
    <source>
        <dbReference type="SAM" id="Phobius"/>
    </source>
</evidence>
<feature type="domain" description="2TM" evidence="2">
    <location>
        <begin position="114"/>
        <end position="172"/>
    </location>
</feature>
<accession>A0A3D8Q0W3</accession>
<evidence type="ECO:0000259" key="2">
    <source>
        <dbReference type="Pfam" id="PF13239"/>
    </source>
</evidence>
<feature type="transmembrane region" description="Helical" evidence="1">
    <location>
        <begin position="6"/>
        <end position="27"/>
    </location>
</feature>
<dbReference type="OrthoDB" id="2082317at2"/>
<dbReference type="RefSeq" id="WP_115771688.1">
    <property type="nucleotide sequence ID" value="NZ_PIOC01000004.1"/>
</dbReference>
<keyword evidence="1" id="KW-0812">Transmembrane</keyword>
<evidence type="ECO:0000313" key="4">
    <source>
        <dbReference type="Proteomes" id="UP000257143"/>
    </source>
</evidence>
<organism evidence="3 4">
    <name type="scientific">Oceanobacillus arenosus</name>
    <dbReference type="NCBI Taxonomy" id="1229153"/>
    <lineage>
        <taxon>Bacteria</taxon>
        <taxon>Bacillati</taxon>
        <taxon>Bacillota</taxon>
        <taxon>Bacilli</taxon>
        <taxon>Bacillales</taxon>
        <taxon>Bacillaceae</taxon>
        <taxon>Oceanobacillus</taxon>
    </lineage>
</organism>
<feature type="transmembrane region" description="Helical" evidence="1">
    <location>
        <begin position="59"/>
        <end position="79"/>
    </location>
</feature>
<keyword evidence="4" id="KW-1185">Reference proteome</keyword>
<dbReference type="AlphaFoldDB" id="A0A3D8Q0W3"/>
<name>A0A3D8Q0W3_9BACI</name>
<feature type="transmembrane region" description="Helical" evidence="1">
    <location>
        <begin position="122"/>
        <end position="140"/>
    </location>
</feature>
<sequence length="180" mass="20188">MVGYMIIACEILFWIFVIAGLVARYIFKKKKLGALLLICTPLVDLLLLIVTVIDLKNGAIATTAHGIAAVYIGVSIAFGHRMIKWADEHFAARFANGEKPVKGKKYGKKYAKSERSGWYRHLLAWCIGSALLVAIIFFINNQEQTEALYGTLRLWSIVLAADFLISFSYTIFPKKDPRSN</sequence>
<feature type="transmembrane region" description="Helical" evidence="1">
    <location>
        <begin position="152"/>
        <end position="172"/>
    </location>
</feature>
<keyword evidence="1" id="KW-1133">Transmembrane helix</keyword>
<feature type="transmembrane region" description="Helical" evidence="1">
    <location>
        <begin position="34"/>
        <end position="53"/>
    </location>
</feature>
<protein>
    <recommendedName>
        <fullName evidence="2">2TM domain-containing protein</fullName>
    </recommendedName>
</protein>
<gene>
    <name evidence="3" type="ORF">CWR48_03620</name>
</gene>
<dbReference type="Pfam" id="PF13239">
    <property type="entry name" value="2TM"/>
    <property type="match status" value="1"/>
</dbReference>
<comment type="caution">
    <text evidence="3">The sequence shown here is derived from an EMBL/GenBank/DDBJ whole genome shotgun (WGS) entry which is preliminary data.</text>
</comment>
<dbReference type="EMBL" id="PIOC01000004">
    <property type="protein sequence ID" value="RDW21059.1"/>
    <property type="molecule type" value="Genomic_DNA"/>
</dbReference>
<evidence type="ECO:0000313" key="3">
    <source>
        <dbReference type="EMBL" id="RDW21059.1"/>
    </source>
</evidence>
<proteinExistence type="predicted"/>